<evidence type="ECO:0000256" key="1">
    <source>
        <dbReference type="ARBA" id="ARBA00003343"/>
    </source>
</evidence>
<dbReference type="PANTHER" id="PTHR12684:SF2">
    <property type="entry name" value="TRNA 2'-PHOSPHOTRANSFERASE 1"/>
    <property type="match status" value="1"/>
</dbReference>
<feature type="region of interest" description="Disordered" evidence="7">
    <location>
        <begin position="1"/>
        <end position="41"/>
    </location>
</feature>
<evidence type="ECO:0000256" key="6">
    <source>
        <dbReference type="ARBA" id="ARBA00047949"/>
    </source>
</evidence>
<comment type="similarity">
    <text evidence="2">Belongs to the KptA/TPT1 family.</text>
</comment>
<evidence type="ECO:0000256" key="5">
    <source>
        <dbReference type="ARBA" id="ARBA00023027"/>
    </source>
</evidence>
<name>A0A0M9VRY4_ESCWE</name>
<dbReference type="InterPro" id="IPR002745">
    <property type="entry name" value="Ptrans_KptA/Tpt1"/>
</dbReference>
<evidence type="ECO:0000313" key="8">
    <source>
        <dbReference type="EMBL" id="KOS17119.1"/>
    </source>
</evidence>
<dbReference type="Proteomes" id="UP000053831">
    <property type="component" value="Unassembled WGS sequence"/>
</dbReference>
<evidence type="ECO:0000256" key="2">
    <source>
        <dbReference type="ARBA" id="ARBA00009836"/>
    </source>
</evidence>
<gene>
    <name evidence="8" type="ORF">ESCO_006057</name>
</gene>
<keyword evidence="5" id="KW-0520">NAD</keyword>
<protein>
    <recommendedName>
        <fullName evidence="3">2'-phosphotransferase</fullName>
        <ecNumber evidence="3">2.7.1.160</ecNumber>
    </recommendedName>
</protein>
<dbReference type="SUPFAM" id="SSF56399">
    <property type="entry name" value="ADP-ribosylation"/>
    <property type="match status" value="1"/>
</dbReference>
<comment type="catalytic activity">
    <reaction evidence="6">
        <text>2'-phospho-[ligated tRNA] + NAD(+) = mature tRNA + ADP-alpha-D-ribose 1'',2''-cyclic phosphate + nicotinamide</text>
        <dbReference type="Rhea" id="RHEA:23324"/>
        <dbReference type="Rhea" id="RHEA-COMP:11106"/>
        <dbReference type="Rhea" id="RHEA-COMP:11107"/>
        <dbReference type="ChEBI" id="CHEBI:17154"/>
        <dbReference type="ChEBI" id="CHEBI:57540"/>
        <dbReference type="ChEBI" id="CHEBI:76596"/>
        <dbReference type="ChEBI" id="CHEBI:82883"/>
        <dbReference type="ChEBI" id="CHEBI:85027"/>
        <dbReference type="EC" id="2.7.1.160"/>
    </reaction>
</comment>
<dbReference type="OrthoDB" id="419694at2759"/>
<dbReference type="STRING" id="150374.A0A0M9VRY4"/>
<dbReference type="Gene3D" id="3.20.170.30">
    <property type="match status" value="1"/>
</dbReference>
<dbReference type="EMBL" id="LGSR01000028">
    <property type="protein sequence ID" value="KOS17119.1"/>
    <property type="molecule type" value="Genomic_DNA"/>
</dbReference>
<dbReference type="InterPro" id="IPR042080">
    <property type="entry name" value="RNA_2'-PTrans_N"/>
</dbReference>
<comment type="function">
    <text evidence="1">Catalyzes the last step of tRNA splicing, the transfer of the splice junction 2'-phosphate from ligated tRNA to NAD to produce ADP-ribose 1''-2'' cyclic phosphate.</text>
</comment>
<dbReference type="GO" id="GO:0000215">
    <property type="term" value="F:tRNA 2'-phosphotransferase activity"/>
    <property type="evidence" value="ECO:0007669"/>
    <property type="project" value="UniProtKB-EC"/>
</dbReference>
<evidence type="ECO:0000256" key="4">
    <source>
        <dbReference type="ARBA" id="ARBA00022679"/>
    </source>
</evidence>
<dbReference type="Gene3D" id="1.10.10.970">
    <property type="entry name" value="RNA 2'-phosphotransferase, Tpt1/KptA family, N-terminal domain"/>
    <property type="match status" value="1"/>
</dbReference>
<accession>A0A0M9VRY4</accession>
<proteinExistence type="inferred from homology"/>
<evidence type="ECO:0000256" key="7">
    <source>
        <dbReference type="SAM" id="MobiDB-lite"/>
    </source>
</evidence>
<dbReference type="AlphaFoldDB" id="A0A0M9VRY4"/>
<comment type="caution">
    <text evidence="8">The sequence shown here is derived from an EMBL/GenBank/DDBJ whole genome shotgun (WGS) entry which is preliminary data.</text>
</comment>
<dbReference type="EC" id="2.7.1.160" evidence="3"/>
<evidence type="ECO:0000256" key="3">
    <source>
        <dbReference type="ARBA" id="ARBA00012007"/>
    </source>
</evidence>
<dbReference type="GO" id="GO:0006388">
    <property type="term" value="P:tRNA splicing, via endonucleolytic cleavage and ligation"/>
    <property type="evidence" value="ECO:0007669"/>
    <property type="project" value="TreeGrafter"/>
</dbReference>
<keyword evidence="4 8" id="KW-0808">Transferase</keyword>
<sequence length="277" mass="29240">MEADTTGDASLDVPADGVEQDNAAPKEKGKGRAGRGGSRGGRLDRQVLVSKALSKLLRHRAAEAGIPLDAEGFAPLDKVLAYGPIKSLKTTLEDVQSVVSTNDKQRFLLKANPSAAAGDAAGDAAAGYLIRANQGHSIRLESSSLLEPLTAEAGNVPARVLHGTYFSAWGAIEAAGGLRPMGRNHVHCSEGLPGEEGVVSGMRGDAELVVEIDVRRSMEEGGLRWWRSDNGVVLTEGDEGGLVSARFFRRVTGRRVDVGVLWEDGERTGSKQAMCIS</sequence>
<reference evidence="8 9" key="1">
    <citation type="submission" date="2015-07" db="EMBL/GenBank/DDBJ databases">
        <title>The genome of the fungus Escovopsis weberi, a specialized disease agent of ant agriculture.</title>
        <authorList>
            <person name="de Man T.J."/>
            <person name="Stajich J.E."/>
            <person name="Kubicek C.P."/>
            <person name="Chenthamara K."/>
            <person name="Atanasova L."/>
            <person name="Druzhinina I.S."/>
            <person name="Birnbaum S."/>
            <person name="Barribeau S.M."/>
            <person name="Teiling C."/>
            <person name="Suen G."/>
            <person name="Currie C."/>
            <person name="Gerardo N.M."/>
        </authorList>
    </citation>
    <scope>NUCLEOTIDE SEQUENCE [LARGE SCALE GENOMIC DNA]</scope>
</reference>
<dbReference type="PANTHER" id="PTHR12684">
    <property type="entry name" value="PUTATIVE PHOSPHOTRANSFERASE"/>
    <property type="match status" value="1"/>
</dbReference>
<organism evidence="8 9">
    <name type="scientific">Escovopsis weberi</name>
    <dbReference type="NCBI Taxonomy" id="150374"/>
    <lineage>
        <taxon>Eukaryota</taxon>
        <taxon>Fungi</taxon>
        <taxon>Dikarya</taxon>
        <taxon>Ascomycota</taxon>
        <taxon>Pezizomycotina</taxon>
        <taxon>Sordariomycetes</taxon>
        <taxon>Hypocreomycetidae</taxon>
        <taxon>Hypocreales</taxon>
        <taxon>Hypocreaceae</taxon>
        <taxon>Escovopsis</taxon>
    </lineage>
</organism>
<dbReference type="InterPro" id="IPR042081">
    <property type="entry name" value="RNA_2'-PTrans_C"/>
</dbReference>
<evidence type="ECO:0000313" key="9">
    <source>
        <dbReference type="Proteomes" id="UP000053831"/>
    </source>
</evidence>
<dbReference type="Pfam" id="PF01885">
    <property type="entry name" value="PTS_2-RNA"/>
    <property type="match status" value="1"/>
</dbReference>
<keyword evidence="9" id="KW-1185">Reference proteome</keyword>